<dbReference type="InterPro" id="IPR036188">
    <property type="entry name" value="FAD/NAD-bd_sf"/>
</dbReference>
<dbReference type="SUPFAM" id="SSF54373">
    <property type="entry name" value="FAD-linked reductases, C-terminal domain"/>
    <property type="match status" value="1"/>
</dbReference>
<evidence type="ECO:0000256" key="5">
    <source>
        <dbReference type="PIRSR" id="PIRSR000137-2"/>
    </source>
</evidence>
<keyword evidence="4 5" id="KW-0274">FAD</keyword>
<dbReference type="PIRSF" id="PIRSF000137">
    <property type="entry name" value="Alcohol_oxidase"/>
    <property type="match status" value="1"/>
</dbReference>
<sequence>MLTAAPPAPVEDRCTGAAAPRASGSTGTAGPRRTLRAPVFGRGTRMYDVIIVGGGSAGGVLAARLSEDPDRRVLLLEAGPDDSVFRGPAHLWGYTGEDGRPLPRGRILGGCSAVNAAIALHGRPADHDAWAERWAVRGWSHADLAPARRAVAEAVPVRRPEPRELSELSRAFLETAVSLGHKPVEDHNAPDALGAGPVPLNEASGVRQSTVVTHLAAARGRANLTVLTGAAVDRVLVSGGRARGVRLADGREFTAGVTVLAAGAYGSPAVLLRSGVGDPAELRRLGVEPVLDLPGVGAGLQDHPLVTLWLEGPAGITSPMFQALVTAGDGVPELHFLAGAPPPAPGRGEPGPDREPFVVNTGLLRPRSRGRLRLRSAGPADPPLIGLGLLSDPADLPVLRRGVREQLRMIRTGPLAGLVTRVPEGTPHPDADDAVLDRWIRANTGTYHHPVGTCAMGPDPAAGAVVDERCAVHGLEGLRVVDASVFPEVPSVNTNLPVMTAAEHAARRL</sequence>
<feature type="domain" description="Glucose-methanol-choline oxidoreductase N-terminal" evidence="7">
    <location>
        <begin position="263"/>
        <end position="277"/>
    </location>
</feature>
<dbReference type="InterPro" id="IPR007867">
    <property type="entry name" value="GMC_OxRtase_C"/>
</dbReference>
<dbReference type="Proteomes" id="UP000028058">
    <property type="component" value="Unassembled WGS sequence"/>
</dbReference>
<feature type="region of interest" description="Disordered" evidence="6">
    <location>
        <begin position="1"/>
        <end position="35"/>
    </location>
</feature>
<evidence type="ECO:0000256" key="3">
    <source>
        <dbReference type="ARBA" id="ARBA00022630"/>
    </source>
</evidence>
<dbReference type="PANTHER" id="PTHR11552:SF147">
    <property type="entry name" value="CHOLINE DEHYDROGENASE, MITOCHONDRIAL"/>
    <property type="match status" value="1"/>
</dbReference>
<comment type="similarity">
    <text evidence="2">Belongs to the GMC oxidoreductase family.</text>
</comment>
<dbReference type="InterPro" id="IPR000172">
    <property type="entry name" value="GMC_OxRdtase_N"/>
</dbReference>
<evidence type="ECO:0000313" key="8">
    <source>
        <dbReference type="EMBL" id="RKM97970.1"/>
    </source>
</evidence>
<dbReference type="EMBL" id="JNAD02000002">
    <property type="protein sequence ID" value="RKM97970.1"/>
    <property type="molecule type" value="Genomic_DNA"/>
</dbReference>
<evidence type="ECO:0000256" key="1">
    <source>
        <dbReference type="ARBA" id="ARBA00001974"/>
    </source>
</evidence>
<evidence type="ECO:0000256" key="2">
    <source>
        <dbReference type="ARBA" id="ARBA00010790"/>
    </source>
</evidence>
<dbReference type="AlphaFoldDB" id="A0A3M8F813"/>
<evidence type="ECO:0000256" key="6">
    <source>
        <dbReference type="SAM" id="MobiDB-lite"/>
    </source>
</evidence>
<proteinExistence type="inferred from homology"/>
<protein>
    <recommendedName>
        <fullName evidence="7">Glucose-methanol-choline oxidoreductase N-terminal domain-containing protein</fullName>
    </recommendedName>
</protein>
<reference evidence="8 9" key="1">
    <citation type="journal article" date="2014" name="Genome Announc.">
        <title>Draft Genome Sequence of Streptomyces fradiae ATCC 19609, a Strain Highly Sensitive to Antibiotics.</title>
        <authorList>
            <person name="Bekker O.B."/>
            <person name="Klimina K.M."/>
            <person name="Vatlin A.A."/>
            <person name="Zakharevich N.V."/>
            <person name="Kasianov A.S."/>
            <person name="Danilenko V.N."/>
        </authorList>
    </citation>
    <scope>NUCLEOTIDE SEQUENCE [LARGE SCALE GENOMIC DNA]</scope>
    <source>
        <strain evidence="8 9">ATCC 19609</strain>
    </source>
</reference>
<evidence type="ECO:0000256" key="4">
    <source>
        <dbReference type="ARBA" id="ARBA00022827"/>
    </source>
</evidence>
<accession>A0A3M8F813</accession>
<dbReference type="PROSITE" id="PS00624">
    <property type="entry name" value="GMC_OXRED_2"/>
    <property type="match status" value="1"/>
</dbReference>
<keyword evidence="9" id="KW-1185">Reference proteome</keyword>
<organism evidence="8 9">
    <name type="scientific">Streptomyces xinghaiensis</name>
    <dbReference type="NCBI Taxonomy" id="1038928"/>
    <lineage>
        <taxon>Bacteria</taxon>
        <taxon>Bacillati</taxon>
        <taxon>Actinomycetota</taxon>
        <taxon>Actinomycetes</taxon>
        <taxon>Kitasatosporales</taxon>
        <taxon>Streptomycetaceae</taxon>
        <taxon>Streptomyces</taxon>
    </lineage>
</organism>
<gene>
    <name evidence="8" type="ORF">SFRA_005365</name>
</gene>
<dbReference type="Pfam" id="PF05199">
    <property type="entry name" value="GMC_oxred_C"/>
    <property type="match status" value="1"/>
</dbReference>
<dbReference type="GO" id="GO:0050660">
    <property type="term" value="F:flavin adenine dinucleotide binding"/>
    <property type="evidence" value="ECO:0007669"/>
    <property type="project" value="InterPro"/>
</dbReference>
<dbReference type="SUPFAM" id="SSF51905">
    <property type="entry name" value="FAD/NAD(P)-binding domain"/>
    <property type="match status" value="1"/>
</dbReference>
<dbReference type="Gene3D" id="3.50.50.60">
    <property type="entry name" value="FAD/NAD(P)-binding domain"/>
    <property type="match status" value="1"/>
</dbReference>
<dbReference type="InterPro" id="IPR012132">
    <property type="entry name" value="GMC_OxRdtase"/>
</dbReference>
<keyword evidence="3" id="KW-0285">Flavoprotein</keyword>
<feature type="binding site" evidence="5">
    <location>
        <position position="232"/>
    </location>
    <ligand>
        <name>FAD</name>
        <dbReference type="ChEBI" id="CHEBI:57692"/>
    </ligand>
</feature>
<dbReference type="PANTHER" id="PTHR11552">
    <property type="entry name" value="GLUCOSE-METHANOL-CHOLINE GMC OXIDOREDUCTASE"/>
    <property type="match status" value="1"/>
</dbReference>
<dbReference type="Pfam" id="PF00732">
    <property type="entry name" value="GMC_oxred_N"/>
    <property type="match status" value="1"/>
</dbReference>
<dbReference type="Gene3D" id="3.30.410.40">
    <property type="match status" value="1"/>
</dbReference>
<feature type="binding site" evidence="5">
    <location>
        <position position="447"/>
    </location>
    <ligand>
        <name>substrate</name>
    </ligand>
</feature>
<comment type="caution">
    <text evidence="8">The sequence shown here is derived from an EMBL/GenBank/DDBJ whole genome shotgun (WGS) entry which is preliminary data.</text>
</comment>
<evidence type="ECO:0000313" key="9">
    <source>
        <dbReference type="Proteomes" id="UP000028058"/>
    </source>
</evidence>
<evidence type="ECO:0000259" key="7">
    <source>
        <dbReference type="PROSITE" id="PS00624"/>
    </source>
</evidence>
<comment type="cofactor">
    <cofactor evidence="1 5">
        <name>FAD</name>
        <dbReference type="ChEBI" id="CHEBI:57692"/>
    </cofactor>
</comment>
<dbReference type="GO" id="GO:0016614">
    <property type="term" value="F:oxidoreductase activity, acting on CH-OH group of donors"/>
    <property type="evidence" value="ECO:0007669"/>
    <property type="project" value="InterPro"/>
</dbReference>
<name>A0A3M8F813_9ACTN</name>